<dbReference type="SUPFAM" id="SSF53335">
    <property type="entry name" value="S-adenosyl-L-methionine-dependent methyltransferases"/>
    <property type="match status" value="1"/>
</dbReference>
<dbReference type="GO" id="GO:0032259">
    <property type="term" value="P:methylation"/>
    <property type="evidence" value="ECO:0007669"/>
    <property type="project" value="UniProtKB-KW"/>
</dbReference>
<feature type="compositionally biased region" description="Basic and acidic residues" evidence="8">
    <location>
        <begin position="265"/>
        <end position="279"/>
    </location>
</feature>
<feature type="domain" description="SAM-dependent methyltransferase TRM5/TYW2-type" evidence="9">
    <location>
        <begin position="422"/>
        <end position="726"/>
    </location>
</feature>
<dbReference type="Gene3D" id="3.30.300.110">
    <property type="entry name" value="Met-10+ protein-like domains"/>
    <property type="match status" value="1"/>
</dbReference>
<comment type="catalytic activity">
    <reaction evidence="7">
        <text>4-demethylwyosine(37) in tRNA(Phe) + S-adenosyl-L-methionine = 4-demethyl-7-[(3S)-3-amino-3-carboxypropyl]wyosine(37) in tRNA(Phe) + S-methyl-5'-thioadenosine + H(+)</text>
        <dbReference type="Rhea" id="RHEA:36355"/>
        <dbReference type="Rhea" id="RHEA-COMP:10164"/>
        <dbReference type="Rhea" id="RHEA-COMP:10378"/>
        <dbReference type="ChEBI" id="CHEBI:15378"/>
        <dbReference type="ChEBI" id="CHEBI:17509"/>
        <dbReference type="ChEBI" id="CHEBI:59789"/>
        <dbReference type="ChEBI" id="CHEBI:64315"/>
        <dbReference type="ChEBI" id="CHEBI:73550"/>
        <dbReference type="EC" id="2.5.1.114"/>
    </reaction>
</comment>
<dbReference type="InterPro" id="IPR030382">
    <property type="entry name" value="MeTrfase_TRM5/TYW2"/>
</dbReference>
<evidence type="ECO:0000256" key="7">
    <source>
        <dbReference type="ARBA" id="ARBA00049400"/>
    </source>
</evidence>
<dbReference type="PANTHER" id="PTHR23245:SF25">
    <property type="entry name" value="TRNA WYBUTOSINE-SYNTHESIZING PROTEIN 2 HOMOLOG"/>
    <property type="match status" value="1"/>
</dbReference>
<evidence type="ECO:0000256" key="1">
    <source>
        <dbReference type="ARBA" id="ARBA00004797"/>
    </source>
</evidence>
<organism evidence="10 11">
    <name type="scientific">Cyclotella cryptica</name>
    <dbReference type="NCBI Taxonomy" id="29204"/>
    <lineage>
        <taxon>Eukaryota</taxon>
        <taxon>Sar</taxon>
        <taxon>Stramenopiles</taxon>
        <taxon>Ochrophyta</taxon>
        <taxon>Bacillariophyta</taxon>
        <taxon>Coscinodiscophyceae</taxon>
        <taxon>Thalassiosirophycidae</taxon>
        <taxon>Stephanodiscales</taxon>
        <taxon>Stephanodiscaceae</taxon>
        <taxon>Cyclotella</taxon>
    </lineage>
</organism>
<evidence type="ECO:0000313" key="11">
    <source>
        <dbReference type="Proteomes" id="UP001516023"/>
    </source>
</evidence>
<accession>A0ABD3PAM7</accession>
<dbReference type="PROSITE" id="PS51684">
    <property type="entry name" value="SAM_MT_TRM5_TYW2"/>
    <property type="match status" value="1"/>
</dbReference>
<proteinExistence type="predicted"/>
<dbReference type="Gene3D" id="3.40.50.150">
    <property type="entry name" value="Vaccinia Virus protein VP39"/>
    <property type="match status" value="1"/>
</dbReference>
<evidence type="ECO:0000256" key="6">
    <source>
        <dbReference type="ARBA" id="ARBA00049202"/>
    </source>
</evidence>
<evidence type="ECO:0000256" key="2">
    <source>
        <dbReference type="ARBA" id="ARBA00022603"/>
    </source>
</evidence>
<reference evidence="10 11" key="1">
    <citation type="journal article" date="2020" name="G3 (Bethesda)">
        <title>Improved Reference Genome for Cyclotella cryptica CCMP332, a Model for Cell Wall Morphogenesis, Salinity Adaptation, and Lipid Production in Diatoms (Bacillariophyta).</title>
        <authorList>
            <person name="Roberts W.R."/>
            <person name="Downey K.M."/>
            <person name="Ruck E.C."/>
            <person name="Traller J.C."/>
            <person name="Alverson A.J."/>
        </authorList>
    </citation>
    <scope>NUCLEOTIDE SEQUENCE [LARGE SCALE GENOMIC DNA]</scope>
    <source>
        <strain evidence="10 11">CCMP332</strain>
    </source>
</reference>
<dbReference type="GO" id="GO:0102522">
    <property type="term" value="F:tRNA 4-demethylwyosine alpha-amino-alpha-carboxypropyltransferase activity"/>
    <property type="evidence" value="ECO:0007669"/>
    <property type="project" value="UniProtKB-EC"/>
</dbReference>
<dbReference type="InterPro" id="IPR003827">
    <property type="entry name" value="tRNA_yW-synthesising"/>
</dbReference>
<dbReference type="Pfam" id="PF02676">
    <property type="entry name" value="TYW3"/>
    <property type="match status" value="1"/>
</dbReference>
<dbReference type="GO" id="GO:0008168">
    <property type="term" value="F:methyltransferase activity"/>
    <property type="evidence" value="ECO:0007669"/>
    <property type="project" value="UniProtKB-KW"/>
</dbReference>
<dbReference type="InterPro" id="IPR029063">
    <property type="entry name" value="SAM-dependent_MTases_sf"/>
</dbReference>
<gene>
    <name evidence="10" type="ORF">HJC23_006147</name>
</gene>
<dbReference type="SUPFAM" id="SSF111278">
    <property type="entry name" value="SSo0622-like"/>
    <property type="match status" value="1"/>
</dbReference>
<protein>
    <recommendedName>
        <fullName evidence="9">SAM-dependent methyltransferase TRM5/TYW2-type domain-containing protein</fullName>
    </recommendedName>
</protein>
<dbReference type="Pfam" id="PF02475">
    <property type="entry name" value="TRM5-TYW2_MTfase"/>
    <property type="match status" value="1"/>
</dbReference>
<dbReference type="GO" id="GO:0006400">
    <property type="term" value="P:tRNA modification"/>
    <property type="evidence" value="ECO:0007669"/>
    <property type="project" value="UniProtKB-ARBA"/>
</dbReference>
<evidence type="ECO:0000256" key="5">
    <source>
        <dbReference type="ARBA" id="ARBA00022694"/>
    </source>
</evidence>
<dbReference type="EMBL" id="JABMIG020000221">
    <property type="protein sequence ID" value="KAL3785098.1"/>
    <property type="molecule type" value="Genomic_DNA"/>
</dbReference>
<comment type="caution">
    <text evidence="10">The sequence shown here is derived from an EMBL/GenBank/DDBJ whole genome shotgun (WGS) entry which is preliminary data.</text>
</comment>
<evidence type="ECO:0000256" key="8">
    <source>
        <dbReference type="SAM" id="MobiDB-lite"/>
    </source>
</evidence>
<evidence type="ECO:0000256" key="3">
    <source>
        <dbReference type="ARBA" id="ARBA00022679"/>
    </source>
</evidence>
<feature type="region of interest" description="Disordered" evidence="8">
    <location>
        <begin position="262"/>
        <end position="282"/>
    </location>
</feature>
<dbReference type="InterPro" id="IPR056743">
    <property type="entry name" value="TRM5-TYW2-like_MTfase"/>
</dbReference>
<dbReference type="PANTHER" id="PTHR23245">
    <property type="entry name" value="TRNA METHYLTRANSFERASE"/>
    <property type="match status" value="1"/>
</dbReference>
<dbReference type="InterPro" id="IPR036602">
    <property type="entry name" value="tRNA_yW-synthesising-like_sf"/>
</dbReference>
<evidence type="ECO:0000256" key="4">
    <source>
        <dbReference type="ARBA" id="ARBA00022691"/>
    </source>
</evidence>
<evidence type="ECO:0000259" key="9">
    <source>
        <dbReference type="PROSITE" id="PS51684"/>
    </source>
</evidence>
<dbReference type="Gene3D" id="3.30.1960.10">
    <property type="entry name" value="tRNA wybutosine-synthesizing-like"/>
    <property type="match status" value="1"/>
</dbReference>
<keyword evidence="11" id="KW-1185">Reference proteome</keyword>
<dbReference type="CDD" id="cd02440">
    <property type="entry name" value="AdoMet_MTases"/>
    <property type="match status" value="1"/>
</dbReference>
<comment type="pathway">
    <text evidence="1">tRNA modification; wybutosine-tRNA(Phe) biosynthesis.</text>
</comment>
<dbReference type="AlphaFoldDB" id="A0ABD3PAM7"/>
<evidence type="ECO:0000313" key="10">
    <source>
        <dbReference type="EMBL" id="KAL3785098.1"/>
    </source>
</evidence>
<keyword evidence="3" id="KW-0808">Transferase</keyword>
<comment type="catalytic activity">
    <reaction evidence="6">
        <text>4-demethyl-7-[(3S)-3-amino-3-carboxypropyl]wyosine(37) in tRNA(Phe) + S-adenosyl-L-methionine = 7-[(3S)-3-amino-3-carboxypropyl]wyosine(37) in tRNA(Phe) + S-adenosyl-L-homocysteine + H(+)</text>
        <dbReference type="Rhea" id="RHEA:36635"/>
        <dbReference type="Rhea" id="RHEA-COMP:10378"/>
        <dbReference type="Rhea" id="RHEA-COMP:10379"/>
        <dbReference type="ChEBI" id="CHEBI:15378"/>
        <dbReference type="ChEBI" id="CHEBI:57856"/>
        <dbReference type="ChEBI" id="CHEBI:59789"/>
        <dbReference type="ChEBI" id="CHEBI:73543"/>
        <dbReference type="ChEBI" id="CHEBI:73550"/>
        <dbReference type="EC" id="2.1.1.282"/>
    </reaction>
</comment>
<sequence length="726" mass="80634">MRKYPDKKNQSHQQFAQRKLVVLSKRDKSSAGRIDPRAVAICSAINSRNEYYTTSSCSGRCFLYVGDGIKSWHKSDGNNISSIAGRDGVHGKMIVESGNDFDEATAEASNKMGFFQRFRVSHEKITNPTRYFNLQTLTTDATGGCGDPIPSVGQFENFGNNAAFREKLEKNSNNLTPSLEINSDAETQVLQGEVKGQHTETETPIWLRYEPFILHVMCRSLKSASVLMSLARPSFKNVGLTSWNTSDSPDEDDDEDIIHNFGEGNDAKDAVNRLGDNNRNRQPKGRGAKYLVAIWGDEGLDMPLSLPSSPRRGLFYNPDSESEASNAEWLAQLVNERHMRNWSKIERFVEAVKSMAEGQEVDTEPYESIQDETGTSGLEEFEGDWYREKHDDLGDGANSHEYNSNSARSARLTSGLPIPRSYDIIGDVAVLNSVPEGNEEVLKMVGEWILNKNKAIKARFLLSLLSSAYCQLAHICVARTNSLSTTDRSPGENGFLQLAGPPRYPIVTSHYEYGIKCVVDLHHTFFSPRMAPERLRLSQQVARGERVLVVFAGIGMEALLIAARTEASEVVAIEKNAVAAECLRRAKRMLERNKTATCPGSGKGAAERLHIMEGDALDILPTLDIETYDRIIAPRPKEGALDGDLGTGDAGAQFLSAMLPLLKSKGEMHWYDFAADHELPRCDRTRRTLEGACQSLGLKMEVIHVSKVGSVAKRQLRVCVDFRIMR</sequence>
<dbReference type="Proteomes" id="UP001516023">
    <property type="component" value="Unassembled WGS sequence"/>
</dbReference>
<keyword evidence="2" id="KW-0489">Methyltransferase</keyword>
<keyword evidence="4" id="KW-0949">S-adenosyl-L-methionine</keyword>
<name>A0ABD3PAM7_9STRA</name>
<keyword evidence="5" id="KW-0819">tRNA processing</keyword>